<keyword evidence="8 9" id="KW-0472">Membrane</keyword>
<dbReference type="Gene3D" id="3.30.2090.10">
    <property type="entry name" value="Multidrug efflux transporter AcrB TolC docking domain, DN and DC subdomains"/>
    <property type="match status" value="2"/>
</dbReference>
<reference evidence="11" key="1">
    <citation type="submission" date="2016-10" db="EMBL/GenBank/DDBJ databases">
        <authorList>
            <person name="Varghese N."/>
            <person name="Submissions S."/>
        </authorList>
    </citation>
    <scope>NUCLEOTIDE SEQUENCE [LARGE SCALE GENOMIC DNA]</scope>
    <source>
        <strain evidence="11">CGMCC 1.10824</strain>
    </source>
</reference>
<feature type="transmembrane region" description="Helical" evidence="9">
    <location>
        <begin position="445"/>
        <end position="467"/>
    </location>
</feature>
<keyword evidence="3 9" id="KW-0813">Transport</keyword>
<dbReference type="NCBIfam" id="TIGR00915">
    <property type="entry name" value="2A0602"/>
    <property type="match status" value="1"/>
</dbReference>
<dbReference type="STRING" id="1159017.SAMN02927930_01653"/>
<gene>
    <name evidence="10" type="ORF">SAMN02927930_01653</name>
</gene>
<dbReference type="OrthoDB" id="9757904at2"/>
<feature type="transmembrane region" description="Helical" evidence="9">
    <location>
        <begin position="873"/>
        <end position="890"/>
    </location>
</feature>
<accession>A0A1G6DCW0</accession>
<dbReference type="SUPFAM" id="SSF82714">
    <property type="entry name" value="Multidrug efflux transporter AcrB TolC docking domain, DN and DC subdomains"/>
    <property type="match status" value="2"/>
</dbReference>
<evidence type="ECO:0000256" key="8">
    <source>
        <dbReference type="ARBA" id="ARBA00023136"/>
    </source>
</evidence>
<dbReference type="GO" id="GO:0005886">
    <property type="term" value="C:plasma membrane"/>
    <property type="evidence" value="ECO:0007669"/>
    <property type="project" value="UniProtKB-SubCell"/>
</dbReference>
<comment type="caution">
    <text evidence="9">Lacks conserved residue(s) required for the propagation of feature annotation.</text>
</comment>
<evidence type="ECO:0000256" key="7">
    <source>
        <dbReference type="ARBA" id="ARBA00022989"/>
    </source>
</evidence>
<dbReference type="GO" id="GO:0009636">
    <property type="term" value="P:response to toxic substance"/>
    <property type="evidence" value="ECO:0007669"/>
    <property type="project" value="UniProtKB-ARBA"/>
</dbReference>
<feature type="transmembrane region" description="Helical" evidence="9">
    <location>
        <begin position="473"/>
        <end position="500"/>
    </location>
</feature>
<evidence type="ECO:0000256" key="2">
    <source>
        <dbReference type="ARBA" id="ARBA00010942"/>
    </source>
</evidence>
<dbReference type="Gene3D" id="1.20.1640.10">
    <property type="entry name" value="Multidrug efflux transporter AcrB transmembrane domain"/>
    <property type="match status" value="2"/>
</dbReference>
<dbReference type="Gene3D" id="3.30.70.1320">
    <property type="entry name" value="Multidrug efflux transporter AcrB pore domain like"/>
    <property type="match status" value="1"/>
</dbReference>
<dbReference type="SUPFAM" id="SSF82693">
    <property type="entry name" value="Multidrug efflux transporter AcrB pore domain, PN1, PN2, PC1 and PC2 subdomains"/>
    <property type="match status" value="3"/>
</dbReference>
<keyword evidence="11" id="KW-1185">Reference proteome</keyword>
<protein>
    <recommendedName>
        <fullName evidence="9">Efflux pump membrane transporter</fullName>
    </recommendedName>
</protein>
<dbReference type="InterPro" id="IPR001036">
    <property type="entry name" value="Acrflvin-R"/>
</dbReference>
<dbReference type="InterPro" id="IPR027463">
    <property type="entry name" value="AcrB_DN_DC_subdom"/>
</dbReference>
<comment type="similarity">
    <text evidence="2 9">Belongs to the resistance-nodulation-cell division (RND) (TC 2.A.6) family.</text>
</comment>
<dbReference type="Pfam" id="PF00873">
    <property type="entry name" value="ACR_tran"/>
    <property type="match status" value="1"/>
</dbReference>
<keyword evidence="6 9" id="KW-0812">Transmembrane</keyword>
<dbReference type="Proteomes" id="UP000199626">
    <property type="component" value="Unassembled WGS sequence"/>
</dbReference>
<dbReference type="AlphaFoldDB" id="A0A1G6DCW0"/>
<sequence>MISHVFIRRPVTAAVLSILIVLVGLLALRSLPIQQYPQIVPPQVVVSASYAGATAQAASEAVAAPLELYIDGTENMLYMTSSSDDSGSVSIRVVFEVGTDIDQAAIDVDAAVQRALSRLPEEVQRSGVQISKESSAILKIVAITSPDGSRDSLYLNNYATLTVQDELSRINGVASATFFSSKTYAMRIWLRPDQLANYGLVPSDVADAINEQNNMFSAGRFGDAPNPENPQEISLPIGTKGRFSSPEQFENIILRANPDGSVIRLADVARVELGASNYNFDAIQNGETVVPIGINLRPGANALEVSEAVDEVMERMSKNFPDGVGYNIAFDTTEFVKVSIQQVLQTLLEAIVLVIAVIYLFLQRWRATLIPLVAIPVSLIGAFAGMYAFGFSINLLTLLAVVLSIGIVVDDAIVVLENVERLMREQGLSPTDAAHQAMKEVSGPIITMVLVLVAVFIPVAFLGGLAGVMYQQFALTIAVSVVISGIVGLTLSPALCAQILKPTPEEPPRILQRFNDFFERMTAGYTAGVRFMLKRTGLAVVIFGVVIALAYTLFARLPGGLVPEEDQGYILVSHQLAEGASLERTREFSIGWNEVLRNEPIVDSALTFIGYDIVNGNTRPNVGASFITLKPWDKRDLKRDNSQAFAQQVNQLGKNYPEAVIRAFNPPPISGISTTGGIEAYVVVTLEGDLDDLMTQVQRLTEAANARPELQGVRTTLNLDVPRYTAIVDRERAKSMGIKISDIFAAMTRVYGRSYVNDFNYLGRTWRVYLSAESTYRAGPEDLATTFVRSADGKMVPLNTIVNLERTTGPDTVHRYNNRPAARIMGEPAPGYSTGQAIAAMQEVADELFPPQFGYQLFWTGASQQEQASGGTGASAFLFGILIVFLLLAAQYERWTLPLVVLTAVPFAAFGAALATWLAGMQNNIYFQVGMLVLVGLAAKNAILIAEFAVLNRARNMSIYEAVLEACRQRFRPILMTSLAFIFGTIPLVYSAGAGAAARNAVGVGVVGGMLLATFVSIFFIPVFYQWIERRFKPDRSADD</sequence>
<dbReference type="RefSeq" id="WP_092593583.1">
    <property type="nucleotide sequence ID" value="NZ_FMXN01000009.1"/>
</dbReference>
<dbReference type="FunFam" id="3.30.70.1430:FF:000001">
    <property type="entry name" value="Efflux pump membrane transporter"/>
    <property type="match status" value="1"/>
</dbReference>
<proteinExistence type="inferred from homology"/>
<feature type="transmembrane region" description="Helical" evidence="9">
    <location>
        <begin position="369"/>
        <end position="389"/>
    </location>
</feature>
<dbReference type="PRINTS" id="PR00702">
    <property type="entry name" value="ACRIFLAVINRP"/>
</dbReference>
<dbReference type="Gene3D" id="3.30.70.1430">
    <property type="entry name" value="Multidrug efflux transporter AcrB pore domain"/>
    <property type="match status" value="2"/>
</dbReference>
<dbReference type="SUPFAM" id="SSF82866">
    <property type="entry name" value="Multidrug efflux transporter AcrB transmembrane domain"/>
    <property type="match status" value="2"/>
</dbReference>
<feature type="transmembrane region" description="Helical" evidence="9">
    <location>
        <begin position="897"/>
        <end position="919"/>
    </location>
</feature>
<feature type="transmembrane region" description="Helical" evidence="9">
    <location>
        <begin position="971"/>
        <end position="990"/>
    </location>
</feature>
<keyword evidence="5 9" id="KW-0997">Cell inner membrane</keyword>
<dbReference type="EMBL" id="FMXN01000009">
    <property type="protein sequence ID" value="SDB42958.1"/>
    <property type="molecule type" value="Genomic_DNA"/>
</dbReference>
<dbReference type="PANTHER" id="PTHR32063">
    <property type="match status" value="1"/>
</dbReference>
<dbReference type="FunFam" id="1.20.1640.10:FF:000001">
    <property type="entry name" value="Efflux pump membrane transporter"/>
    <property type="match status" value="1"/>
</dbReference>
<dbReference type="InterPro" id="IPR004764">
    <property type="entry name" value="MdtF-like"/>
</dbReference>
<dbReference type="GO" id="GO:0042910">
    <property type="term" value="F:xenobiotic transmembrane transporter activity"/>
    <property type="evidence" value="ECO:0007669"/>
    <property type="project" value="TreeGrafter"/>
</dbReference>
<evidence type="ECO:0000256" key="1">
    <source>
        <dbReference type="ARBA" id="ARBA00004429"/>
    </source>
</evidence>
<evidence type="ECO:0000313" key="10">
    <source>
        <dbReference type="EMBL" id="SDB42958.1"/>
    </source>
</evidence>
<organism evidence="10 11">
    <name type="scientific">Pseudidiomarina indica</name>
    <dbReference type="NCBI Taxonomy" id="1159017"/>
    <lineage>
        <taxon>Bacteria</taxon>
        <taxon>Pseudomonadati</taxon>
        <taxon>Pseudomonadota</taxon>
        <taxon>Gammaproteobacteria</taxon>
        <taxon>Alteromonadales</taxon>
        <taxon>Idiomarinaceae</taxon>
        <taxon>Pseudidiomarina</taxon>
    </lineage>
</organism>
<evidence type="ECO:0000256" key="4">
    <source>
        <dbReference type="ARBA" id="ARBA00022475"/>
    </source>
</evidence>
<evidence type="ECO:0000313" key="11">
    <source>
        <dbReference type="Proteomes" id="UP000199626"/>
    </source>
</evidence>
<evidence type="ECO:0000256" key="6">
    <source>
        <dbReference type="ARBA" id="ARBA00022692"/>
    </source>
</evidence>
<feature type="transmembrane region" description="Helical" evidence="9">
    <location>
        <begin position="925"/>
        <end position="950"/>
    </location>
</feature>
<feature type="transmembrane region" description="Helical" evidence="9">
    <location>
        <begin position="343"/>
        <end position="362"/>
    </location>
</feature>
<feature type="transmembrane region" description="Helical" evidence="9">
    <location>
        <begin position="395"/>
        <end position="416"/>
    </location>
</feature>
<keyword evidence="4" id="KW-1003">Cell membrane</keyword>
<dbReference type="Gene3D" id="3.30.70.1440">
    <property type="entry name" value="Multidrug efflux transporter AcrB pore domain"/>
    <property type="match status" value="1"/>
</dbReference>
<evidence type="ECO:0000256" key="5">
    <source>
        <dbReference type="ARBA" id="ARBA00022519"/>
    </source>
</evidence>
<feature type="transmembrane region" description="Helical" evidence="9">
    <location>
        <begin position="1002"/>
        <end position="1028"/>
    </location>
</feature>
<dbReference type="GO" id="GO:0015562">
    <property type="term" value="F:efflux transmembrane transporter activity"/>
    <property type="evidence" value="ECO:0007669"/>
    <property type="project" value="InterPro"/>
</dbReference>
<evidence type="ECO:0000256" key="3">
    <source>
        <dbReference type="ARBA" id="ARBA00022448"/>
    </source>
</evidence>
<dbReference type="NCBIfam" id="NF000282">
    <property type="entry name" value="RND_permease_1"/>
    <property type="match status" value="1"/>
</dbReference>
<name>A0A1G6DCW0_9GAMM</name>
<feature type="transmembrane region" description="Helical" evidence="9">
    <location>
        <begin position="536"/>
        <end position="554"/>
    </location>
</feature>
<dbReference type="PANTHER" id="PTHR32063:SF13">
    <property type="entry name" value="MULTIDRUG EFFLUX PUMP SUBUNIT ACRB-RELATED"/>
    <property type="match status" value="1"/>
</dbReference>
<evidence type="ECO:0000256" key="9">
    <source>
        <dbReference type="RuleBase" id="RU364070"/>
    </source>
</evidence>
<comment type="subcellular location">
    <subcellularLocation>
        <location evidence="1 9">Cell inner membrane</location>
        <topology evidence="1 9">Multi-pass membrane protein</topology>
    </subcellularLocation>
</comment>
<keyword evidence="7 9" id="KW-1133">Transmembrane helix</keyword>